<evidence type="ECO:0000256" key="11">
    <source>
        <dbReference type="SAM" id="Phobius"/>
    </source>
</evidence>
<evidence type="ECO:0000256" key="7">
    <source>
        <dbReference type="ARBA" id="ARBA00023136"/>
    </source>
</evidence>
<dbReference type="InterPro" id="IPR043427">
    <property type="entry name" value="YscJ/FliF"/>
</dbReference>
<keyword evidence="6 11" id="KW-1133">Transmembrane helix</keyword>
<dbReference type="GO" id="GO:0009431">
    <property type="term" value="C:bacterial-type flagellum basal body, MS ring"/>
    <property type="evidence" value="ECO:0007669"/>
    <property type="project" value="InterPro"/>
</dbReference>
<dbReference type="InterPro" id="IPR045851">
    <property type="entry name" value="AMP-bd_C_sf"/>
</dbReference>
<dbReference type="EMBL" id="FTPR01000002">
    <property type="protein sequence ID" value="SIT89096.1"/>
    <property type="molecule type" value="Genomic_DNA"/>
</dbReference>
<dbReference type="InterPro" id="IPR006182">
    <property type="entry name" value="FliF_N_dom"/>
</dbReference>
<sequence>MENFGKLWSALSVQRRIVVIFVTVAVFAAVLLLARGAGTRDMSLLFGGLEAAAAGDVITALDQQGVAYEVRGSAIYVPTTERDSLRMALAGQGLPATGRQGYELLDSLSGFSTTAQMFDAAYWRAKEGELARTILANPQIRAARVHISTPSQRPFQREQGQTAAVTVTTDGAGLSAQQIKALQYLIGAAVPGLSPNDVAVIDDAGGLLSQGDAAQDGASGDEQAENLRQRAERLLAARVGAGNAVVEVSVDQVTETEMITERRVDPDSRIAISTDVTESAGTSTDSRGGDVTVASNLPEGDAGANTGSSSNENTESRTLTNYEVSQTERQLTRAPGAIRRLTVAVLVNDVVETTDDGTVTITPRSAEELAALEALVASAVGLNPERGDILTLRSMPFEPFEALGTAAVSPIAARPLDMMQLIQIGVLAIVALILGLFVVLPILTSAGAQSRPLELEDRAEPIDINPPMAMAMDDSEFGGFMGGNMLGAEEDNDPVARLKRIISERETETLQVLQDWIEEPSAKANT</sequence>
<feature type="region of interest" description="Disordered" evidence="10">
    <location>
        <begin position="260"/>
        <end position="328"/>
    </location>
</feature>
<feature type="domain" description="Flagellar M-ring C-terminal" evidence="13">
    <location>
        <begin position="235"/>
        <end position="397"/>
    </location>
</feature>
<dbReference type="OrthoDB" id="9807026at2"/>
<dbReference type="AlphaFoldDB" id="A0A1R3XDS6"/>
<evidence type="ECO:0000256" key="8">
    <source>
        <dbReference type="ARBA" id="ARBA00023143"/>
    </source>
</evidence>
<keyword evidence="14" id="KW-0282">Flagellum</keyword>
<dbReference type="InterPro" id="IPR013556">
    <property type="entry name" value="Flag_M-ring_C"/>
</dbReference>
<dbReference type="Gene3D" id="3.30.300.30">
    <property type="match status" value="1"/>
</dbReference>
<dbReference type="STRING" id="287098.SAMN05421665_2872"/>
<evidence type="ECO:0000256" key="4">
    <source>
        <dbReference type="ARBA" id="ARBA00022475"/>
    </source>
</evidence>
<protein>
    <recommendedName>
        <fullName evidence="9">Flagellar M-ring protein</fullName>
    </recommendedName>
</protein>
<evidence type="ECO:0000256" key="2">
    <source>
        <dbReference type="ARBA" id="ARBA00004651"/>
    </source>
</evidence>
<feature type="compositionally biased region" description="Low complexity" evidence="10">
    <location>
        <begin position="305"/>
        <end position="321"/>
    </location>
</feature>
<dbReference type="Pfam" id="PF08345">
    <property type="entry name" value="YscJ_FliF_C"/>
    <property type="match status" value="1"/>
</dbReference>
<dbReference type="GO" id="GO:0071973">
    <property type="term" value="P:bacterial-type flagellum-dependent cell motility"/>
    <property type="evidence" value="ECO:0007669"/>
    <property type="project" value="InterPro"/>
</dbReference>
<organism evidence="14 15">
    <name type="scientific">Yoonia rosea</name>
    <dbReference type="NCBI Taxonomy" id="287098"/>
    <lineage>
        <taxon>Bacteria</taxon>
        <taxon>Pseudomonadati</taxon>
        <taxon>Pseudomonadota</taxon>
        <taxon>Alphaproteobacteria</taxon>
        <taxon>Rhodobacterales</taxon>
        <taxon>Paracoccaceae</taxon>
        <taxon>Yoonia</taxon>
    </lineage>
</organism>
<feature type="transmembrane region" description="Helical" evidence="11">
    <location>
        <begin position="421"/>
        <end position="443"/>
    </location>
</feature>
<accession>A0A1R3XDS6</accession>
<dbReference type="Proteomes" id="UP000186997">
    <property type="component" value="Unassembled WGS sequence"/>
</dbReference>
<dbReference type="NCBIfam" id="TIGR00206">
    <property type="entry name" value="fliF"/>
    <property type="match status" value="1"/>
</dbReference>
<keyword evidence="14" id="KW-0966">Cell projection</keyword>
<dbReference type="PRINTS" id="PR01009">
    <property type="entry name" value="FLGMRINGFLIF"/>
</dbReference>
<evidence type="ECO:0000256" key="1">
    <source>
        <dbReference type="ARBA" id="ARBA00004117"/>
    </source>
</evidence>
<dbReference type="PANTHER" id="PTHR30046:SF0">
    <property type="entry name" value="FLAGELLAR M-RING PROTEIN"/>
    <property type="match status" value="1"/>
</dbReference>
<keyword evidence="5 11" id="KW-0812">Transmembrane</keyword>
<dbReference type="Pfam" id="PF01514">
    <property type="entry name" value="YscJ_FliF"/>
    <property type="match status" value="1"/>
</dbReference>
<feature type="domain" description="Flagellar M-ring N-terminal" evidence="12">
    <location>
        <begin position="39"/>
        <end position="210"/>
    </location>
</feature>
<dbReference type="GO" id="GO:0003774">
    <property type="term" value="F:cytoskeletal motor activity"/>
    <property type="evidence" value="ECO:0007669"/>
    <property type="project" value="InterPro"/>
</dbReference>
<evidence type="ECO:0000256" key="6">
    <source>
        <dbReference type="ARBA" id="ARBA00022989"/>
    </source>
</evidence>
<name>A0A1R3XDS6_9RHOB</name>
<feature type="transmembrane region" description="Helical" evidence="11">
    <location>
        <begin position="17"/>
        <end position="34"/>
    </location>
</feature>
<keyword evidence="8 9" id="KW-0975">Bacterial flagellum</keyword>
<dbReference type="PANTHER" id="PTHR30046">
    <property type="entry name" value="FLAGELLAR M-RING PROTEIN"/>
    <property type="match status" value="1"/>
</dbReference>
<reference evidence="15" key="1">
    <citation type="submission" date="2017-01" db="EMBL/GenBank/DDBJ databases">
        <authorList>
            <person name="Varghese N."/>
            <person name="Submissions S."/>
        </authorList>
    </citation>
    <scope>NUCLEOTIDE SEQUENCE [LARGE SCALE GENOMIC DNA]</scope>
    <source>
        <strain evidence="15">DSM 29591</strain>
    </source>
</reference>
<dbReference type="GO" id="GO:0005886">
    <property type="term" value="C:plasma membrane"/>
    <property type="evidence" value="ECO:0007669"/>
    <property type="project" value="UniProtKB-SubCell"/>
</dbReference>
<keyword evidence="4" id="KW-1003">Cell membrane</keyword>
<keyword evidence="15" id="KW-1185">Reference proteome</keyword>
<dbReference type="PIRSF" id="PIRSF004862">
    <property type="entry name" value="FliF"/>
    <property type="match status" value="1"/>
</dbReference>
<keyword evidence="7 11" id="KW-0472">Membrane</keyword>
<dbReference type="RefSeq" id="WP_076660577.1">
    <property type="nucleotide sequence ID" value="NZ_FTPR01000002.1"/>
</dbReference>
<feature type="compositionally biased region" description="Polar residues" evidence="10">
    <location>
        <begin position="274"/>
        <end position="286"/>
    </location>
</feature>
<comment type="subcellular location">
    <subcellularLocation>
        <location evidence="1 9">Bacterial flagellum basal body</location>
    </subcellularLocation>
    <subcellularLocation>
        <location evidence="2">Cell membrane</location>
        <topology evidence="2">Multi-pass membrane protein</topology>
    </subcellularLocation>
</comment>
<proteinExistence type="inferred from homology"/>
<comment type="similarity">
    <text evidence="3 9">Belongs to the FliF family.</text>
</comment>
<dbReference type="InterPro" id="IPR000067">
    <property type="entry name" value="FlgMring_FliF"/>
</dbReference>
<evidence type="ECO:0000313" key="14">
    <source>
        <dbReference type="EMBL" id="SIT89096.1"/>
    </source>
</evidence>
<comment type="function">
    <text evidence="9">The M ring may be actively involved in energy transduction.</text>
</comment>
<evidence type="ECO:0000259" key="13">
    <source>
        <dbReference type="Pfam" id="PF08345"/>
    </source>
</evidence>
<evidence type="ECO:0000256" key="5">
    <source>
        <dbReference type="ARBA" id="ARBA00022692"/>
    </source>
</evidence>
<keyword evidence="14" id="KW-0969">Cilium</keyword>
<evidence type="ECO:0000259" key="12">
    <source>
        <dbReference type="Pfam" id="PF01514"/>
    </source>
</evidence>
<evidence type="ECO:0000313" key="15">
    <source>
        <dbReference type="Proteomes" id="UP000186997"/>
    </source>
</evidence>
<evidence type="ECO:0000256" key="9">
    <source>
        <dbReference type="PIRNR" id="PIRNR004862"/>
    </source>
</evidence>
<gene>
    <name evidence="14" type="ORF">SAMN05421665_2872</name>
</gene>
<evidence type="ECO:0000256" key="10">
    <source>
        <dbReference type="SAM" id="MobiDB-lite"/>
    </source>
</evidence>
<evidence type="ECO:0000256" key="3">
    <source>
        <dbReference type="ARBA" id="ARBA00007971"/>
    </source>
</evidence>